<feature type="transmembrane region" description="Helical" evidence="6">
    <location>
        <begin position="287"/>
        <end position="311"/>
    </location>
</feature>
<keyword evidence="4 6" id="KW-1133">Transmembrane helix</keyword>
<comment type="subcellular location">
    <subcellularLocation>
        <location evidence="1">Membrane</location>
        <topology evidence="1">Multi-pass membrane protein</topology>
    </subcellularLocation>
</comment>
<protein>
    <submittedName>
        <fullName evidence="7">Major facilitator superfamily domain, general substrate transporter</fullName>
    </submittedName>
</protein>
<dbReference type="Proteomes" id="UP000078544">
    <property type="component" value="Unassembled WGS sequence"/>
</dbReference>
<reference evidence="7 8" key="1">
    <citation type="journal article" date="2016" name="Genome Biol. Evol.">
        <title>Divergent and convergent evolution of fungal pathogenicity.</title>
        <authorList>
            <person name="Shang Y."/>
            <person name="Xiao G."/>
            <person name="Zheng P."/>
            <person name="Cen K."/>
            <person name="Zhan S."/>
            <person name="Wang C."/>
        </authorList>
    </citation>
    <scope>NUCLEOTIDE SEQUENCE [LARGE SCALE GENOMIC DNA]</scope>
    <source>
        <strain evidence="7 8">RCEF 2490</strain>
    </source>
</reference>
<feature type="transmembrane region" description="Helical" evidence="6">
    <location>
        <begin position="382"/>
        <end position="402"/>
    </location>
</feature>
<evidence type="ECO:0000256" key="2">
    <source>
        <dbReference type="ARBA" id="ARBA00022448"/>
    </source>
</evidence>
<feature type="transmembrane region" description="Helical" evidence="6">
    <location>
        <begin position="352"/>
        <end position="370"/>
    </location>
</feature>
<feature type="transmembrane region" description="Helical" evidence="6">
    <location>
        <begin position="414"/>
        <end position="434"/>
    </location>
</feature>
<dbReference type="AlphaFoldDB" id="A0A168BFR3"/>
<feature type="transmembrane region" description="Helical" evidence="6">
    <location>
        <begin position="188"/>
        <end position="208"/>
    </location>
</feature>
<dbReference type="InterPro" id="IPR011701">
    <property type="entry name" value="MFS"/>
</dbReference>
<dbReference type="GO" id="GO:0022857">
    <property type="term" value="F:transmembrane transporter activity"/>
    <property type="evidence" value="ECO:0007669"/>
    <property type="project" value="InterPro"/>
</dbReference>
<keyword evidence="3 6" id="KW-0812">Transmembrane</keyword>
<evidence type="ECO:0000313" key="8">
    <source>
        <dbReference type="Proteomes" id="UP000078544"/>
    </source>
</evidence>
<sequence length="505" mass="54997">MAPTTARTTTAAAAAQDDAVAIVGEQKHAIDPEVASRVVHKIDCFLIPAMVIGYGFVYYDKAILGSAVLFGMTKDLDLFVSVGPQSSSSSTVDTRRLSWATSLFYFGMLAGLYPMTFALQRFHTGRMLGAIVVLWAVTCMLTAAVTSWQGLYAQRFVLGFVESAIPTGFMCIVSSFYTQQEQAIRQSWWFSSNGTFVLVGGALNYGFAQITTGALHPWQYIYLLAGALTFLFACFCFMLPTSPVAAWFLTEDERFVAVERLREGQTGVRCAAFKTAQVREAVGDAKVWLVALIMAATYTMNGAVSGFGPLIVSTFGWSTLESILLQFPLGALCAVVILATGYLGSSVRNARIAMLILCCLPVIAGCAIIWKSDWTHHAAAPVIGYTLTGFFGGTASLTITVGMSNVAGHTKKSFMAATTFVAYCVGNIVGPQLIWSETKAEHYPALWLGLIICYVICILASMTLYVVLYLGNRSKLHVPQNDAERARLAFQDLTDKKNPYFRYVY</sequence>
<proteinExistence type="predicted"/>
<dbReference type="InterPro" id="IPR036259">
    <property type="entry name" value="MFS_trans_sf"/>
</dbReference>
<feature type="transmembrane region" description="Helical" evidence="6">
    <location>
        <begin position="323"/>
        <end position="345"/>
    </location>
</feature>
<dbReference type="Pfam" id="PF07690">
    <property type="entry name" value="MFS_1"/>
    <property type="match status" value="1"/>
</dbReference>
<dbReference type="GO" id="GO:0016020">
    <property type="term" value="C:membrane"/>
    <property type="evidence" value="ECO:0007669"/>
    <property type="project" value="UniProtKB-SubCell"/>
</dbReference>
<feature type="transmembrane region" description="Helical" evidence="6">
    <location>
        <begin position="156"/>
        <end position="176"/>
    </location>
</feature>
<evidence type="ECO:0000256" key="3">
    <source>
        <dbReference type="ARBA" id="ARBA00022692"/>
    </source>
</evidence>
<comment type="caution">
    <text evidence="7">The sequence shown here is derived from an EMBL/GenBank/DDBJ whole genome shotgun (WGS) entry which is preliminary data.</text>
</comment>
<dbReference type="SUPFAM" id="SSF103473">
    <property type="entry name" value="MFS general substrate transporter"/>
    <property type="match status" value="1"/>
</dbReference>
<dbReference type="STRING" id="1081109.A0A168BFR3"/>
<evidence type="ECO:0000256" key="6">
    <source>
        <dbReference type="SAM" id="Phobius"/>
    </source>
</evidence>
<keyword evidence="2" id="KW-0813">Transport</keyword>
<gene>
    <name evidence="7" type="ORF">AAL_04476</name>
</gene>
<organism evidence="7 8">
    <name type="scientific">Moelleriella libera RCEF 2490</name>
    <dbReference type="NCBI Taxonomy" id="1081109"/>
    <lineage>
        <taxon>Eukaryota</taxon>
        <taxon>Fungi</taxon>
        <taxon>Dikarya</taxon>
        <taxon>Ascomycota</taxon>
        <taxon>Pezizomycotina</taxon>
        <taxon>Sordariomycetes</taxon>
        <taxon>Hypocreomycetidae</taxon>
        <taxon>Hypocreales</taxon>
        <taxon>Clavicipitaceae</taxon>
        <taxon>Moelleriella</taxon>
    </lineage>
</organism>
<evidence type="ECO:0000313" key="7">
    <source>
        <dbReference type="EMBL" id="KZZ95245.1"/>
    </source>
</evidence>
<feature type="transmembrane region" description="Helical" evidence="6">
    <location>
        <begin position="97"/>
        <end position="115"/>
    </location>
</feature>
<name>A0A168BFR3_9HYPO</name>
<feature type="transmembrane region" description="Helical" evidence="6">
    <location>
        <begin position="446"/>
        <end position="470"/>
    </location>
</feature>
<feature type="transmembrane region" description="Helical" evidence="6">
    <location>
        <begin position="220"/>
        <end position="239"/>
    </location>
</feature>
<dbReference type="OrthoDB" id="1932925at2759"/>
<keyword evidence="5 6" id="KW-0472">Membrane</keyword>
<accession>A0A168BFR3</accession>
<dbReference type="EMBL" id="AZGY01000009">
    <property type="protein sequence ID" value="KZZ95245.1"/>
    <property type="molecule type" value="Genomic_DNA"/>
</dbReference>
<dbReference type="Gene3D" id="1.20.1250.20">
    <property type="entry name" value="MFS general substrate transporter like domains"/>
    <property type="match status" value="2"/>
</dbReference>
<keyword evidence="8" id="KW-1185">Reference proteome</keyword>
<dbReference type="PANTHER" id="PTHR43791:SF55">
    <property type="entry name" value="TRANSPORTER, PUTATIVE (AFU_ORTHOLOGUE AFUA_6G01820)-RELATED"/>
    <property type="match status" value="1"/>
</dbReference>
<evidence type="ECO:0000256" key="4">
    <source>
        <dbReference type="ARBA" id="ARBA00022989"/>
    </source>
</evidence>
<evidence type="ECO:0000256" key="5">
    <source>
        <dbReference type="ARBA" id="ARBA00023136"/>
    </source>
</evidence>
<dbReference type="PANTHER" id="PTHR43791">
    <property type="entry name" value="PERMEASE-RELATED"/>
    <property type="match status" value="1"/>
</dbReference>
<feature type="transmembrane region" description="Helical" evidence="6">
    <location>
        <begin position="127"/>
        <end position="150"/>
    </location>
</feature>
<evidence type="ECO:0000256" key="1">
    <source>
        <dbReference type="ARBA" id="ARBA00004141"/>
    </source>
</evidence>